<keyword evidence="2" id="KW-1133">Transmembrane helix</keyword>
<dbReference type="SUPFAM" id="SSF56112">
    <property type="entry name" value="Protein kinase-like (PK-like)"/>
    <property type="match status" value="1"/>
</dbReference>
<evidence type="ECO:0000259" key="3">
    <source>
        <dbReference type="PROSITE" id="PS50011"/>
    </source>
</evidence>
<dbReference type="GO" id="GO:0004674">
    <property type="term" value="F:protein serine/threonine kinase activity"/>
    <property type="evidence" value="ECO:0007669"/>
    <property type="project" value="TreeGrafter"/>
</dbReference>
<reference evidence="4 5" key="1">
    <citation type="journal article" date="2013" name="Curr. Biol.">
        <title>The Genome of the Foraminiferan Reticulomyxa filosa.</title>
        <authorList>
            <person name="Glockner G."/>
            <person name="Hulsmann N."/>
            <person name="Schleicher M."/>
            <person name="Noegel A.A."/>
            <person name="Eichinger L."/>
            <person name="Gallinger C."/>
            <person name="Pawlowski J."/>
            <person name="Sierra R."/>
            <person name="Euteneuer U."/>
            <person name="Pillet L."/>
            <person name="Moustafa A."/>
            <person name="Platzer M."/>
            <person name="Groth M."/>
            <person name="Szafranski K."/>
            <person name="Schliwa M."/>
        </authorList>
    </citation>
    <scope>NUCLEOTIDE SEQUENCE [LARGE SCALE GENOMIC DNA]</scope>
</reference>
<accession>X6NG42</accession>
<dbReference type="Gene3D" id="1.10.510.10">
    <property type="entry name" value="Transferase(Phosphotransferase) domain 1"/>
    <property type="match status" value="1"/>
</dbReference>
<dbReference type="PANTHER" id="PTHR22967">
    <property type="entry name" value="SERINE/THREONINE PROTEIN KINASE"/>
    <property type="match status" value="1"/>
</dbReference>
<evidence type="ECO:0000313" key="5">
    <source>
        <dbReference type="Proteomes" id="UP000023152"/>
    </source>
</evidence>
<keyword evidence="5" id="KW-1185">Reference proteome</keyword>
<keyword evidence="2" id="KW-0472">Membrane</keyword>
<dbReference type="EMBL" id="ASPP01008993">
    <property type="protein sequence ID" value="ETO24739.1"/>
    <property type="molecule type" value="Genomic_DNA"/>
</dbReference>
<dbReference type="InterPro" id="IPR000719">
    <property type="entry name" value="Prot_kinase_dom"/>
</dbReference>
<gene>
    <name evidence="4" type="ORF">RFI_12417</name>
</gene>
<dbReference type="InterPro" id="IPR011009">
    <property type="entry name" value="Kinase-like_dom_sf"/>
</dbReference>
<feature type="non-terminal residue" evidence="4">
    <location>
        <position position="193"/>
    </location>
</feature>
<dbReference type="OrthoDB" id="1717591at2759"/>
<feature type="transmembrane region" description="Helical" evidence="2">
    <location>
        <begin position="150"/>
        <end position="169"/>
    </location>
</feature>
<sequence>MKTNKKIGVEYYGYCVINEKNNPVLNGHYILMEYMPESLISFIKKQQSKNQMLKEKHLWFLFLHIARGIAHIHNLTPPLAHRDMKVENVLITHTRVVSKEHISVDSNHDNLSKTEMQMLLKICDFGMYFNTPSPSPPPKKKKRKPLSVKVDIWALGVIFFIMAFLQHPFPDGNKMQILDAKYSIPDSHPYSKK</sequence>
<name>X6NG42_RETFI</name>
<feature type="domain" description="Protein kinase" evidence="3">
    <location>
        <begin position="1"/>
        <end position="193"/>
    </location>
</feature>
<dbReference type="SMART" id="SM00220">
    <property type="entry name" value="S_TKc"/>
    <property type="match status" value="1"/>
</dbReference>
<dbReference type="Proteomes" id="UP000023152">
    <property type="component" value="Unassembled WGS sequence"/>
</dbReference>
<proteinExistence type="predicted"/>
<dbReference type="GO" id="GO:0005524">
    <property type="term" value="F:ATP binding"/>
    <property type="evidence" value="ECO:0007669"/>
    <property type="project" value="InterPro"/>
</dbReference>
<dbReference type="PROSITE" id="PS50011">
    <property type="entry name" value="PROTEIN_KINASE_DOM"/>
    <property type="match status" value="1"/>
</dbReference>
<dbReference type="PROSITE" id="PS00108">
    <property type="entry name" value="PROTEIN_KINASE_ST"/>
    <property type="match status" value="1"/>
</dbReference>
<protein>
    <recommendedName>
        <fullName evidence="3">Protein kinase domain-containing protein</fullName>
    </recommendedName>
</protein>
<dbReference type="Pfam" id="PF00069">
    <property type="entry name" value="Pkinase"/>
    <property type="match status" value="1"/>
</dbReference>
<evidence type="ECO:0000313" key="4">
    <source>
        <dbReference type="EMBL" id="ETO24739.1"/>
    </source>
</evidence>
<dbReference type="InterPro" id="IPR008271">
    <property type="entry name" value="Ser/Thr_kinase_AS"/>
</dbReference>
<evidence type="ECO:0000256" key="1">
    <source>
        <dbReference type="ARBA" id="ARBA00022741"/>
    </source>
</evidence>
<comment type="caution">
    <text evidence="4">The sequence shown here is derived from an EMBL/GenBank/DDBJ whole genome shotgun (WGS) entry which is preliminary data.</text>
</comment>
<organism evidence="4 5">
    <name type="scientific">Reticulomyxa filosa</name>
    <dbReference type="NCBI Taxonomy" id="46433"/>
    <lineage>
        <taxon>Eukaryota</taxon>
        <taxon>Sar</taxon>
        <taxon>Rhizaria</taxon>
        <taxon>Retaria</taxon>
        <taxon>Foraminifera</taxon>
        <taxon>Monothalamids</taxon>
        <taxon>Reticulomyxidae</taxon>
        <taxon>Reticulomyxa</taxon>
    </lineage>
</organism>
<evidence type="ECO:0000256" key="2">
    <source>
        <dbReference type="SAM" id="Phobius"/>
    </source>
</evidence>
<keyword evidence="2" id="KW-0812">Transmembrane</keyword>
<dbReference type="GO" id="GO:0005737">
    <property type="term" value="C:cytoplasm"/>
    <property type="evidence" value="ECO:0007669"/>
    <property type="project" value="TreeGrafter"/>
</dbReference>
<keyword evidence="1" id="KW-0547">Nucleotide-binding</keyword>
<dbReference type="AlphaFoldDB" id="X6NG42"/>